<evidence type="ECO:0000256" key="1">
    <source>
        <dbReference type="SAM" id="Coils"/>
    </source>
</evidence>
<feature type="region of interest" description="Disordered" evidence="2">
    <location>
        <begin position="1"/>
        <end position="24"/>
    </location>
</feature>
<evidence type="ECO:0000313" key="5">
    <source>
        <dbReference type="Proteomes" id="UP000275267"/>
    </source>
</evidence>
<feature type="domain" description="DUF632" evidence="3">
    <location>
        <begin position="295"/>
        <end position="483"/>
    </location>
</feature>
<dbReference type="PANTHER" id="PTHR21450">
    <property type="entry name" value="PROTEIN ALTERED PHOSPHATE STARVATION RESPONSE 1"/>
    <property type="match status" value="1"/>
</dbReference>
<dbReference type="Pfam" id="PF04782">
    <property type="entry name" value="DUF632"/>
    <property type="match status" value="2"/>
</dbReference>
<keyword evidence="1" id="KW-0175">Coiled coil</keyword>
<feature type="compositionally biased region" description="Basic and acidic residues" evidence="2">
    <location>
        <begin position="493"/>
        <end position="503"/>
    </location>
</feature>
<feature type="compositionally biased region" description="Acidic residues" evidence="2">
    <location>
        <begin position="1"/>
        <end position="20"/>
    </location>
</feature>
<feature type="region of interest" description="Disordered" evidence="2">
    <location>
        <begin position="493"/>
        <end position="531"/>
    </location>
</feature>
<name>A0A3L6QYG3_PANMI</name>
<evidence type="ECO:0000259" key="3">
    <source>
        <dbReference type="Pfam" id="PF04782"/>
    </source>
</evidence>
<keyword evidence="5" id="KW-1185">Reference proteome</keyword>
<comment type="caution">
    <text evidence="4">The sequence shown here is derived from an EMBL/GenBank/DDBJ whole genome shotgun (WGS) entry which is preliminary data.</text>
</comment>
<evidence type="ECO:0000313" key="4">
    <source>
        <dbReference type="EMBL" id="RLM91806.1"/>
    </source>
</evidence>
<dbReference type="Proteomes" id="UP000275267">
    <property type="component" value="Unassembled WGS sequence"/>
</dbReference>
<dbReference type="STRING" id="4540.A0A3L6QYG3"/>
<dbReference type="PANTHER" id="PTHR21450:SF21">
    <property type="entry name" value="REDUCTASE SUBUNIT C, PUTATIVE (DUF630 AND DUF632)-RELATED"/>
    <property type="match status" value="1"/>
</dbReference>
<organism evidence="4 5">
    <name type="scientific">Panicum miliaceum</name>
    <name type="common">Proso millet</name>
    <name type="synonym">Broomcorn millet</name>
    <dbReference type="NCBI Taxonomy" id="4540"/>
    <lineage>
        <taxon>Eukaryota</taxon>
        <taxon>Viridiplantae</taxon>
        <taxon>Streptophyta</taxon>
        <taxon>Embryophyta</taxon>
        <taxon>Tracheophyta</taxon>
        <taxon>Spermatophyta</taxon>
        <taxon>Magnoliopsida</taxon>
        <taxon>Liliopsida</taxon>
        <taxon>Poales</taxon>
        <taxon>Poaceae</taxon>
        <taxon>PACMAD clade</taxon>
        <taxon>Panicoideae</taxon>
        <taxon>Panicodae</taxon>
        <taxon>Paniceae</taxon>
        <taxon>Panicinae</taxon>
        <taxon>Panicum</taxon>
        <taxon>Panicum sect. Panicum</taxon>
    </lineage>
</organism>
<evidence type="ECO:0000256" key="2">
    <source>
        <dbReference type="SAM" id="MobiDB-lite"/>
    </source>
</evidence>
<feature type="compositionally biased region" description="Polar residues" evidence="2">
    <location>
        <begin position="516"/>
        <end position="531"/>
    </location>
</feature>
<accession>A0A3L6QYG3</accession>
<reference evidence="5" key="1">
    <citation type="journal article" date="2019" name="Nat. Commun.">
        <title>The genome of broomcorn millet.</title>
        <authorList>
            <person name="Zou C."/>
            <person name="Miki D."/>
            <person name="Li D."/>
            <person name="Tang Q."/>
            <person name="Xiao L."/>
            <person name="Rajput S."/>
            <person name="Deng P."/>
            <person name="Jia W."/>
            <person name="Huang R."/>
            <person name="Zhang M."/>
            <person name="Sun Y."/>
            <person name="Hu J."/>
            <person name="Fu X."/>
            <person name="Schnable P.S."/>
            <person name="Li F."/>
            <person name="Zhang H."/>
            <person name="Feng B."/>
            <person name="Zhu X."/>
            <person name="Liu R."/>
            <person name="Schnable J.C."/>
            <person name="Zhu J.-K."/>
            <person name="Zhang H."/>
        </authorList>
    </citation>
    <scope>NUCLEOTIDE SEQUENCE [LARGE SCALE GENOMIC DNA]</scope>
</reference>
<protein>
    <recommendedName>
        <fullName evidence="3">DUF632 domain-containing protein</fullName>
    </recommendedName>
</protein>
<dbReference type="OrthoDB" id="1919226at2759"/>
<feature type="domain" description="DUF632" evidence="3">
    <location>
        <begin position="70"/>
        <end position="178"/>
    </location>
</feature>
<sequence>MEDDPWVETNLEFDGEEDESVLGNDDSIVNRVQMNPAKSRALGDDNSSMVNWVTKDSDSTAVPWRNKKSLIQIVKEIDEYFLKAAASGNDVVILLDSAGGRTDALEIETKKGAGKNSKSAKVFSTLSWSWSFKSQQANSESSILNSSDASGYGYHGKTLEKLYDEEQKLYKLVKKKSSKVLEWLSQKSTEVIASVMSSSSREFERHEAARSVPHLRCVVLGLHGAKLTLAVPEWVLVDAVAASAPLLILKVLRLTVRRITLPAAQFSPPARGQEALAPVLRAHVLVLRVSKLAQDEEFARLQYKRHMSMLQKLESGEHDKLHAERVRDAIEELQTRIISLEEALRDEELYPQIIELSAGLVHMWRNMYECHQVQNHIAQQATLLGNTPGSEPTSDAHCQATSQLEIEVSGWHSAFCNLIALQREYISILNQWIKLTDCLPDDDGLMKSSSGIRNLSEELQRALEGLSEKVAGEAIKTFMSAIHSIVVQQSEERQLKKKSENMESKFQTQLEKHSENAMQSSSQPPNKNQYSVSKNELKLEAFRKQVEEEKARYLTSVKTSRAMTLNNLQTGLPNVFHALMGFSGVCVQAFEGISRCSEVAVSHSGAVSPAICA</sequence>
<proteinExistence type="predicted"/>
<dbReference type="SUPFAM" id="SSF103657">
    <property type="entry name" value="BAR/IMD domain-like"/>
    <property type="match status" value="1"/>
</dbReference>
<dbReference type="AlphaFoldDB" id="A0A3L6QYG3"/>
<dbReference type="EMBL" id="PQIB02000010">
    <property type="protein sequence ID" value="RLM91806.1"/>
    <property type="molecule type" value="Genomic_DNA"/>
</dbReference>
<gene>
    <name evidence="4" type="ORF">C2845_PM08G17190</name>
</gene>
<dbReference type="InterPro" id="IPR006867">
    <property type="entry name" value="DUF632"/>
</dbReference>
<feature type="coiled-coil region" evidence="1">
    <location>
        <begin position="323"/>
        <end position="350"/>
    </location>
</feature>
<dbReference type="InterPro" id="IPR027267">
    <property type="entry name" value="AH/BAR_dom_sf"/>
</dbReference>